<keyword evidence="5" id="KW-0677">Repeat</keyword>
<evidence type="ECO:0000256" key="4">
    <source>
        <dbReference type="ARBA" id="ARBA00022692"/>
    </source>
</evidence>
<dbReference type="Gene3D" id="1.50.40.10">
    <property type="entry name" value="Mitochondrial carrier domain"/>
    <property type="match status" value="1"/>
</dbReference>
<comment type="similarity">
    <text evidence="2 11">Belongs to the mitochondrial carrier (TC 2.A.29) family.</text>
</comment>
<evidence type="ECO:0000256" key="8">
    <source>
        <dbReference type="ARBA" id="ARBA00023128"/>
    </source>
</evidence>
<dbReference type="PANTHER" id="PTHR45760">
    <property type="entry name" value="FI19922P1-RELATED"/>
    <property type="match status" value="1"/>
</dbReference>
<feature type="repeat" description="Solcar" evidence="10">
    <location>
        <begin position="65"/>
        <end position="158"/>
    </location>
</feature>
<evidence type="ECO:0000313" key="12">
    <source>
        <dbReference type="EMBL" id="KAK3106602.1"/>
    </source>
</evidence>
<evidence type="ECO:0000256" key="6">
    <source>
        <dbReference type="ARBA" id="ARBA00022792"/>
    </source>
</evidence>
<organism evidence="12 13">
    <name type="scientific">Pinctada imbricata</name>
    <name type="common">Atlantic pearl-oyster</name>
    <name type="synonym">Pinctada martensii</name>
    <dbReference type="NCBI Taxonomy" id="66713"/>
    <lineage>
        <taxon>Eukaryota</taxon>
        <taxon>Metazoa</taxon>
        <taxon>Spiralia</taxon>
        <taxon>Lophotrochozoa</taxon>
        <taxon>Mollusca</taxon>
        <taxon>Bivalvia</taxon>
        <taxon>Autobranchia</taxon>
        <taxon>Pteriomorphia</taxon>
        <taxon>Pterioida</taxon>
        <taxon>Pterioidea</taxon>
        <taxon>Pteriidae</taxon>
        <taxon>Pinctada</taxon>
    </lineage>
</organism>
<sequence>MQSEKLRYGQVSTAISNMVREGGVWALWRGWVPTIWRDVPFSALYWCSYELLKSHLLRTTGSDTMTFSHSFMSGAIAGTIAGVVTLPFDVIKTHRQIELGETMYKGKSVEVTSTYRLIVNLYKQEGAQALFTGFVPRVIKVAPACAIMISTYEFCKNTFKAQNQAAKVKLLSEPEHTQQDVR</sequence>
<evidence type="ECO:0000256" key="2">
    <source>
        <dbReference type="ARBA" id="ARBA00006375"/>
    </source>
</evidence>
<dbReference type="GO" id="GO:0005743">
    <property type="term" value="C:mitochondrial inner membrane"/>
    <property type="evidence" value="ECO:0007669"/>
    <property type="project" value="UniProtKB-SubCell"/>
</dbReference>
<gene>
    <name evidence="12" type="ORF">FSP39_023350</name>
</gene>
<keyword evidence="4 10" id="KW-0812">Transmembrane</keyword>
<evidence type="ECO:0000256" key="9">
    <source>
        <dbReference type="ARBA" id="ARBA00023136"/>
    </source>
</evidence>
<reference evidence="12" key="1">
    <citation type="submission" date="2019-08" db="EMBL/GenBank/DDBJ databases">
        <title>The improved chromosome-level genome for the pearl oyster Pinctada fucata martensii using PacBio sequencing and Hi-C.</title>
        <authorList>
            <person name="Zheng Z."/>
        </authorList>
    </citation>
    <scope>NUCLEOTIDE SEQUENCE</scope>
    <source>
        <strain evidence="12">ZZ-2019</strain>
        <tissue evidence="12">Adductor muscle</tissue>
    </source>
</reference>
<keyword evidence="13" id="KW-1185">Reference proteome</keyword>
<keyword evidence="3 11" id="KW-0813">Transport</keyword>
<protein>
    <submittedName>
        <fullName evidence="12">Uncharacterized protein</fullName>
    </submittedName>
</protein>
<evidence type="ECO:0000256" key="11">
    <source>
        <dbReference type="RuleBase" id="RU000488"/>
    </source>
</evidence>
<dbReference type="Proteomes" id="UP001186944">
    <property type="component" value="Unassembled WGS sequence"/>
</dbReference>
<evidence type="ECO:0000313" key="13">
    <source>
        <dbReference type="Proteomes" id="UP001186944"/>
    </source>
</evidence>
<evidence type="ECO:0000256" key="10">
    <source>
        <dbReference type="PROSITE-ProRule" id="PRU00282"/>
    </source>
</evidence>
<dbReference type="PANTHER" id="PTHR45760:SF2">
    <property type="entry name" value="FI19922P1-RELATED"/>
    <property type="match status" value="1"/>
</dbReference>
<accession>A0AA88YV74</accession>
<proteinExistence type="inferred from homology"/>
<dbReference type="AlphaFoldDB" id="A0AA88YV74"/>
<dbReference type="InterPro" id="IPR023395">
    <property type="entry name" value="MCP_dom_sf"/>
</dbReference>
<dbReference type="PROSITE" id="PS50920">
    <property type="entry name" value="SOLCAR"/>
    <property type="match status" value="2"/>
</dbReference>
<dbReference type="Pfam" id="PF00153">
    <property type="entry name" value="Mito_carr"/>
    <property type="match status" value="2"/>
</dbReference>
<evidence type="ECO:0000256" key="3">
    <source>
        <dbReference type="ARBA" id="ARBA00022448"/>
    </source>
</evidence>
<dbReference type="GO" id="GO:1990542">
    <property type="term" value="P:mitochondrial transmembrane transport"/>
    <property type="evidence" value="ECO:0007669"/>
    <property type="project" value="InterPro"/>
</dbReference>
<keyword evidence="7" id="KW-1133">Transmembrane helix</keyword>
<evidence type="ECO:0000256" key="1">
    <source>
        <dbReference type="ARBA" id="ARBA00004448"/>
    </source>
</evidence>
<feature type="repeat" description="Solcar" evidence="10">
    <location>
        <begin position="1"/>
        <end position="55"/>
    </location>
</feature>
<dbReference type="InterPro" id="IPR018108">
    <property type="entry name" value="MCP_transmembrane"/>
</dbReference>
<dbReference type="SUPFAM" id="SSF103506">
    <property type="entry name" value="Mitochondrial carrier"/>
    <property type="match status" value="1"/>
</dbReference>
<dbReference type="InterPro" id="IPR045315">
    <property type="entry name" value="Mtm1-like"/>
</dbReference>
<evidence type="ECO:0000256" key="5">
    <source>
        <dbReference type="ARBA" id="ARBA00022737"/>
    </source>
</evidence>
<name>A0AA88YV74_PINIB</name>
<keyword evidence="6" id="KW-0999">Mitochondrion inner membrane</keyword>
<evidence type="ECO:0000256" key="7">
    <source>
        <dbReference type="ARBA" id="ARBA00022989"/>
    </source>
</evidence>
<dbReference type="EMBL" id="VSWD01000003">
    <property type="protein sequence ID" value="KAK3106602.1"/>
    <property type="molecule type" value="Genomic_DNA"/>
</dbReference>
<keyword evidence="8" id="KW-0496">Mitochondrion</keyword>
<comment type="subcellular location">
    <subcellularLocation>
        <location evidence="1">Mitochondrion inner membrane</location>
        <topology evidence="1">Multi-pass membrane protein</topology>
    </subcellularLocation>
</comment>
<keyword evidence="9 10" id="KW-0472">Membrane</keyword>
<comment type="caution">
    <text evidence="12">The sequence shown here is derived from an EMBL/GenBank/DDBJ whole genome shotgun (WGS) entry which is preliminary data.</text>
</comment>